<dbReference type="SMART" id="SM00173">
    <property type="entry name" value="RAS"/>
    <property type="match status" value="1"/>
</dbReference>
<dbReference type="InterPro" id="IPR002041">
    <property type="entry name" value="Ran_GTPase"/>
</dbReference>
<dbReference type="STRING" id="4081.A0A3Q7FAT9"/>
<reference evidence="11" key="1">
    <citation type="journal article" date="2012" name="Nature">
        <title>The tomato genome sequence provides insights into fleshy fruit evolution.</title>
        <authorList>
            <consortium name="Tomato Genome Consortium"/>
        </authorList>
    </citation>
    <scope>NUCLEOTIDE SEQUENCE [LARGE SCALE GENOMIC DNA]</scope>
    <source>
        <strain evidence="11">cv. Heinz 1706</strain>
    </source>
</reference>
<dbReference type="OMA" id="FFWLARK"/>
<feature type="chain" id="PRO_5018650650" description="GTP-binding nuclear protein" evidence="10">
    <location>
        <begin position="32"/>
        <end position="299"/>
    </location>
</feature>
<evidence type="ECO:0000256" key="4">
    <source>
        <dbReference type="ARBA" id="ARBA00022741"/>
    </source>
</evidence>
<dbReference type="GO" id="GO:0000054">
    <property type="term" value="P:ribosomal subunit export from nucleus"/>
    <property type="evidence" value="ECO:0000318"/>
    <property type="project" value="GO_Central"/>
</dbReference>
<dbReference type="NCBIfam" id="TIGR00231">
    <property type="entry name" value="small_GTP"/>
    <property type="match status" value="1"/>
</dbReference>
<reference evidence="11" key="2">
    <citation type="submission" date="2019-01" db="UniProtKB">
        <authorList>
            <consortium name="EnsemblPlants"/>
        </authorList>
    </citation>
    <scope>IDENTIFICATION</scope>
    <source>
        <strain evidence="11">cv. Heinz 1706</strain>
    </source>
</reference>
<dbReference type="Gene3D" id="3.40.50.300">
    <property type="entry name" value="P-loop containing nucleotide triphosphate hydrolases"/>
    <property type="match status" value="1"/>
</dbReference>
<accession>A0A3Q7FAT9</accession>
<name>A0A3Q7FAT9_SOLLC</name>
<dbReference type="GO" id="GO:0006606">
    <property type="term" value="P:protein import into nucleus"/>
    <property type="evidence" value="ECO:0000318"/>
    <property type="project" value="GO_Central"/>
</dbReference>
<dbReference type="InterPro" id="IPR001806">
    <property type="entry name" value="Small_GTPase"/>
</dbReference>
<keyword evidence="12" id="KW-1185">Reference proteome</keyword>
<evidence type="ECO:0000313" key="11">
    <source>
        <dbReference type="EnsemblPlants" id="Solyc01g104685.1.1"/>
    </source>
</evidence>
<dbReference type="GO" id="GO:0005737">
    <property type="term" value="C:cytoplasm"/>
    <property type="evidence" value="ECO:0000318"/>
    <property type="project" value="GO_Central"/>
</dbReference>
<comment type="similarity">
    <text evidence="2 9">Belongs to the small GTPase superfamily. Ran family.</text>
</comment>
<dbReference type="PROSITE" id="PS51418">
    <property type="entry name" value="RAN"/>
    <property type="match status" value="1"/>
</dbReference>
<dbReference type="PANTHER" id="PTHR24071">
    <property type="entry name" value="RAN GTPASE"/>
    <property type="match status" value="1"/>
</dbReference>
<evidence type="ECO:0000256" key="8">
    <source>
        <dbReference type="ARBA" id="ARBA00024659"/>
    </source>
</evidence>
<dbReference type="Proteomes" id="UP000004994">
    <property type="component" value="Chromosome 1"/>
</dbReference>
<keyword evidence="10" id="KW-0732">Signal</keyword>
<dbReference type="SMART" id="SM00175">
    <property type="entry name" value="RAB"/>
    <property type="match status" value="1"/>
</dbReference>
<evidence type="ECO:0000256" key="2">
    <source>
        <dbReference type="ARBA" id="ARBA00008028"/>
    </source>
</evidence>
<keyword evidence="6 9" id="KW-0342">GTP-binding</keyword>
<evidence type="ECO:0000256" key="5">
    <source>
        <dbReference type="ARBA" id="ARBA00022927"/>
    </source>
</evidence>
<keyword evidence="3 9" id="KW-0813">Transport</keyword>
<dbReference type="FunFam" id="3.40.50.300:FF:000369">
    <property type="entry name" value="GTP-binding nuclear protein"/>
    <property type="match status" value="1"/>
</dbReference>
<dbReference type="Gramene" id="Solyc01g104685.1.1">
    <property type="protein sequence ID" value="Solyc01g104685.1.1"/>
    <property type="gene ID" value="Solyc01g104685.1"/>
</dbReference>
<dbReference type="EnsemblPlants" id="Solyc01g104685.1.1">
    <property type="protein sequence ID" value="Solyc01g104685.1.1"/>
    <property type="gene ID" value="Solyc01g104685.1"/>
</dbReference>
<evidence type="ECO:0000256" key="7">
    <source>
        <dbReference type="ARBA" id="ARBA00023242"/>
    </source>
</evidence>
<dbReference type="PROSITE" id="PS51419">
    <property type="entry name" value="RAB"/>
    <property type="match status" value="1"/>
</dbReference>
<evidence type="ECO:0000256" key="9">
    <source>
        <dbReference type="RuleBase" id="RU363057"/>
    </source>
</evidence>
<feature type="signal peptide" evidence="10">
    <location>
        <begin position="1"/>
        <end position="31"/>
    </location>
</feature>
<keyword evidence="5 9" id="KW-0653">Protein transport</keyword>
<dbReference type="GO" id="GO:0005634">
    <property type="term" value="C:nucleus"/>
    <property type="evidence" value="ECO:0000318"/>
    <property type="project" value="GO_Central"/>
</dbReference>
<dbReference type="GO" id="GO:0003924">
    <property type="term" value="F:GTPase activity"/>
    <property type="evidence" value="ECO:0000318"/>
    <property type="project" value="GO_Central"/>
</dbReference>
<proteinExistence type="inferred from homology"/>
<dbReference type="PRINTS" id="PR00627">
    <property type="entry name" value="GTPRANTC4"/>
</dbReference>
<sequence length="299" mass="33692">MENKKMNSVAAMALVFLILLSANTDIVGVAAQGVNCWDSCNTACVGLPPREYARCDGKCNIRCGPGFTKPTNCRLSKLQACYCGGWRNWYSTLMVPVVIGFPGKTTFVKRHLTGEFEKKYEPTIGVEVHPLDFFTNCGKIRFYCWDTAGQEKFGGLRDGYYIHGQCAIIMFDVTARLTYKNVPTWHRDLCRVCENIPIVLCGNKVDVKNRQVKAKQVTFHRKKNLQYYEISAKSNYNFEKPFLYLARKLAGDGNLHFVESPALAPPEVQIDLAAQALHEQELQAALNQPLPDDDDEAFE</sequence>
<dbReference type="SMART" id="SM00176">
    <property type="entry name" value="RAN"/>
    <property type="match status" value="1"/>
</dbReference>
<dbReference type="SUPFAM" id="SSF52540">
    <property type="entry name" value="P-loop containing nucleoside triphosphate hydrolases"/>
    <property type="match status" value="1"/>
</dbReference>
<dbReference type="InterPro" id="IPR005225">
    <property type="entry name" value="Small_GTP-bd"/>
</dbReference>
<evidence type="ECO:0000313" key="12">
    <source>
        <dbReference type="Proteomes" id="UP000004994"/>
    </source>
</evidence>
<dbReference type="InParanoid" id="A0A3Q7FAT9"/>
<evidence type="ECO:0000256" key="3">
    <source>
        <dbReference type="ARBA" id="ARBA00022448"/>
    </source>
</evidence>
<dbReference type="AlphaFoldDB" id="A0A3Q7FAT9"/>
<dbReference type="GO" id="GO:0005525">
    <property type="term" value="F:GTP binding"/>
    <property type="evidence" value="ECO:0007669"/>
    <property type="project" value="UniProtKB-KW"/>
</dbReference>
<evidence type="ECO:0000256" key="1">
    <source>
        <dbReference type="ARBA" id="ARBA00004123"/>
    </source>
</evidence>
<protein>
    <recommendedName>
        <fullName evidence="9">GTP-binding nuclear protein</fullName>
    </recommendedName>
</protein>
<dbReference type="Pfam" id="PF00071">
    <property type="entry name" value="Ras"/>
    <property type="match status" value="1"/>
</dbReference>
<dbReference type="CDD" id="cd00877">
    <property type="entry name" value="Ran"/>
    <property type="match status" value="1"/>
</dbReference>
<keyword evidence="4 9" id="KW-0547">Nucleotide-binding</keyword>
<evidence type="ECO:0000256" key="6">
    <source>
        <dbReference type="ARBA" id="ARBA00023134"/>
    </source>
</evidence>
<comment type="subcellular location">
    <subcellularLocation>
        <location evidence="1 9">Nucleus</location>
    </subcellularLocation>
</comment>
<dbReference type="SMART" id="SM00174">
    <property type="entry name" value="RHO"/>
    <property type="match status" value="1"/>
</dbReference>
<dbReference type="PANTHER" id="PTHR24071:SF26">
    <property type="entry name" value="GTP-BINDING NUCLEAR PROTEIN RAN-4"/>
    <property type="match status" value="1"/>
</dbReference>
<comment type="function">
    <text evidence="8 9">GTP-binding protein involved in nucleocytoplasmic transport. Required for the import of protein into the nucleus and also for RNA export. Involved in chromatin condensation and control of cell cycle.</text>
</comment>
<evidence type="ECO:0000256" key="10">
    <source>
        <dbReference type="SAM" id="SignalP"/>
    </source>
</evidence>
<keyword evidence="7 9" id="KW-0539">Nucleus</keyword>
<dbReference type="InterPro" id="IPR027417">
    <property type="entry name" value="P-loop_NTPase"/>
</dbReference>
<organism evidence="11">
    <name type="scientific">Solanum lycopersicum</name>
    <name type="common">Tomato</name>
    <name type="synonym">Lycopersicon esculentum</name>
    <dbReference type="NCBI Taxonomy" id="4081"/>
    <lineage>
        <taxon>Eukaryota</taxon>
        <taxon>Viridiplantae</taxon>
        <taxon>Streptophyta</taxon>
        <taxon>Embryophyta</taxon>
        <taxon>Tracheophyta</taxon>
        <taxon>Spermatophyta</taxon>
        <taxon>Magnoliopsida</taxon>
        <taxon>eudicotyledons</taxon>
        <taxon>Gunneridae</taxon>
        <taxon>Pentapetalae</taxon>
        <taxon>asterids</taxon>
        <taxon>lamiids</taxon>
        <taxon>Solanales</taxon>
        <taxon>Solanaceae</taxon>
        <taxon>Solanoideae</taxon>
        <taxon>Solaneae</taxon>
        <taxon>Solanum</taxon>
        <taxon>Solanum subgen. Lycopersicon</taxon>
    </lineage>
</organism>